<evidence type="ECO:0000256" key="3">
    <source>
        <dbReference type="ARBA" id="ARBA00022692"/>
    </source>
</evidence>
<evidence type="ECO:0000256" key="6">
    <source>
        <dbReference type="SAM" id="Phobius"/>
    </source>
</evidence>
<dbReference type="InterPro" id="IPR007168">
    <property type="entry name" value="Phageshock_PspC_N"/>
</dbReference>
<evidence type="ECO:0000256" key="4">
    <source>
        <dbReference type="ARBA" id="ARBA00022989"/>
    </source>
</evidence>
<gene>
    <name evidence="8" type="ORF">EF807_03245</name>
</gene>
<reference evidence="8 9" key="1">
    <citation type="journal article" date="2019" name="Nat. Microbiol.">
        <title>Wide diversity of methane and short-chain alkane metabolisms in uncultured archaea.</title>
        <authorList>
            <person name="Borrel G."/>
            <person name="Adam P.S."/>
            <person name="McKay L.J."/>
            <person name="Chen L.X."/>
            <person name="Sierra-Garcia I.N."/>
            <person name="Sieber C.M."/>
            <person name="Letourneur Q."/>
            <person name="Ghozlane A."/>
            <person name="Andersen G.L."/>
            <person name="Li W.J."/>
            <person name="Hallam S.J."/>
            <person name="Muyzer G."/>
            <person name="de Oliveira V.M."/>
            <person name="Inskeep W.P."/>
            <person name="Banfield J.F."/>
            <person name="Gribaldo S."/>
        </authorList>
    </citation>
    <scope>NUCLEOTIDE SEQUENCE [LARGE SCALE GENOMIC DNA]</scope>
    <source>
        <strain evidence="8">NM1b</strain>
    </source>
</reference>
<keyword evidence="5 6" id="KW-0472">Membrane</keyword>
<evidence type="ECO:0000313" key="8">
    <source>
        <dbReference type="EMBL" id="RZN70405.1"/>
    </source>
</evidence>
<feature type="transmembrane region" description="Helical" evidence="6">
    <location>
        <begin position="128"/>
        <end position="151"/>
    </location>
</feature>
<evidence type="ECO:0000313" key="9">
    <source>
        <dbReference type="Proteomes" id="UP000320766"/>
    </source>
</evidence>
<dbReference type="Proteomes" id="UP000320766">
    <property type="component" value="Unassembled WGS sequence"/>
</dbReference>
<dbReference type="PANTHER" id="PTHR33885:SF3">
    <property type="entry name" value="PHAGE SHOCK PROTEIN C"/>
    <property type="match status" value="1"/>
</dbReference>
<name>A0A520KXB1_9EURY</name>
<feature type="transmembrane region" description="Helical" evidence="6">
    <location>
        <begin position="97"/>
        <end position="116"/>
    </location>
</feature>
<comment type="subcellular location">
    <subcellularLocation>
        <location evidence="1">Cell membrane</location>
        <topology evidence="1">Single-pass membrane protein</topology>
    </subcellularLocation>
</comment>
<feature type="transmembrane region" description="Helical" evidence="6">
    <location>
        <begin position="34"/>
        <end position="59"/>
    </location>
</feature>
<dbReference type="InterPro" id="IPR052027">
    <property type="entry name" value="PspC"/>
</dbReference>
<comment type="caution">
    <text evidence="8">The sequence shown here is derived from an EMBL/GenBank/DDBJ whole genome shotgun (WGS) entry which is preliminary data.</text>
</comment>
<protein>
    <submittedName>
        <fullName evidence="8">PspC domain-containing protein</fullName>
    </submittedName>
</protein>
<feature type="domain" description="Phage shock protein PspC N-terminal" evidence="7">
    <location>
        <begin position="3"/>
        <end position="62"/>
    </location>
</feature>
<sequence>MQKRLYRSRTDKKLGGVCSGIGEYFDLDPTLIRVLWVIITVFTGFAPGIIAYILLWIIVPEEPEKIESSEVEVEVEGEVIDVDVKTDDRKEDKTRSVLVIIGALLFAFVFFKYFSWFNWWNLSWHRHMPMGFVFSVFPVILLILGVLLIVLGMRSK</sequence>
<organism evidence="8 9">
    <name type="scientific">Candidatus Methanolliviera hydrocarbonicum</name>
    <dbReference type="NCBI Taxonomy" id="2491085"/>
    <lineage>
        <taxon>Archaea</taxon>
        <taxon>Methanobacteriati</taxon>
        <taxon>Methanobacteriota</taxon>
        <taxon>Candidatus Methanoliparia</taxon>
        <taxon>Candidatus Methanoliparales</taxon>
        <taxon>Candidatus Methanollivieraceae</taxon>
        <taxon>Candidatus Methanolliviera</taxon>
    </lineage>
</organism>
<evidence type="ECO:0000256" key="2">
    <source>
        <dbReference type="ARBA" id="ARBA00022475"/>
    </source>
</evidence>
<keyword evidence="2" id="KW-1003">Cell membrane</keyword>
<dbReference type="EMBL" id="RXIL01000055">
    <property type="protein sequence ID" value="RZN70405.1"/>
    <property type="molecule type" value="Genomic_DNA"/>
</dbReference>
<evidence type="ECO:0000259" key="7">
    <source>
        <dbReference type="Pfam" id="PF04024"/>
    </source>
</evidence>
<accession>A0A520KXB1</accession>
<dbReference type="Pfam" id="PF04024">
    <property type="entry name" value="PspC"/>
    <property type="match status" value="1"/>
</dbReference>
<evidence type="ECO:0000256" key="1">
    <source>
        <dbReference type="ARBA" id="ARBA00004162"/>
    </source>
</evidence>
<proteinExistence type="predicted"/>
<keyword evidence="3 6" id="KW-0812">Transmembrane</keyword>
<keyword evidence="4 6" id="KW-1133">Transmembrane helix</keyword>
<dbReference type="GO" id="GO:0005886">
    <property type="term" value="C:plasma membrane"/>
    <property type="evidence" value="ECO:0007669"/>
    <property type="project" value="UniProtKB-SubCell"/>
</dbReference>
<dbReference type="AlphaFoldDB" id="A0A520KXB1"/>
<dbReference type="PANTHER" id="PTHR33885">
    <property type="entry name" value="PHAGE SHOCK PROTEIN C"/>
    <property type="match status" value="1"/>
</dbReference>
<evidence type="ECO:0000256" key="5">
    <source>
        <dbReference type="ARBA" id="ARBA00023136"/>
    </source>
</evidence>